<proteinExistence type="predicted"/>
<dbReference type="Gene3D" id="3.40.50.2300">
    <property type="match status" value="2"/>
</dbReference>
<evidence type="ECO:0000259" key="9">
    <source>
        <dbReference type="PROSITE" id="PS50011"/>
    </source>
</evidence>
<feature type="binding site" evidence="7">
    <location>
        <position position="157"/>
    </location>
    <ligand>
        <name>ATP</name>
        <dbReference type="ChEBI" id="CHEBI:30616"/>
    </ligand>
</feature>
<dbReference type="PROSITE" id="PS00108">
    <property type="entry name" value="PROTEIN_KINASE_ST"/>
    <property type="match status" value="1"/>
</dbReference>
<keyword evidence="3" id="KW-0808">Transferase</keyword>
<dbReference type="Proteomes" id="UP000320672">
    <property type="component" value="Chromosome"/>
</dbReference>
<keyword evidence="2" id="KW-0723">Serine/threonine-protein kinase</keyword>
<dbReference type="CDD" id="cd06355">
    <property type="entry name" value="PBP1_FmdD-like"/>
    <property type="match status" value="1"/>
</dbReference>
<dbReference type="SUPFAM" id="SSF53822">
    <property type="entry name" value="Periplasmic binding protein-like I"/>
    <property type="match status" value="1"/>
</dbReference>
<dbReference type="InterPro" id="IPR028082">
    <property type="entry name" value="Peripla_BP_I"/>
</dbReference>
<evidence type="ECO:0000256" key="5">
    <source>
        <dbReference type="ARBA" id="ARBA00022777"/>
    </source>
</evidence>
<dbReference type="Pfam" id="PF00069">
    <property type="entry name" value="Pkinase"/>
    <property type="match status" value="1"/>
</dbReference>
<feature type="compositionally biased region" description="Low complexity" evidence="8">
    <location>
        <begin position="415"/>
        <end position="424"/>
    </location>
</feature>
<dbReference type="PROSITE" id="PS00107">
    <property type="entry name" value="PROTEIN_KINASE_ATP"/>
    <property type="match status" value="1"/>
</dbReference>
<dbReference type="InterPro" id="IPR011009">
    <property type="entry name" value="Kinase-like_dom_sf"/>
</dbReference>
<protein>
    <recommendedName>
        <fullName evidence="1">non-specific serine/threonine protein kinase</fullName>
        <ecNumber evidence="1">2.7.11.1</ecNumber>
    </recommendedName>
</protein>
<evidence type="ECO:0000256" key="7">
    <source>
        <dbReference type="PROSITE-ProRule" id="PRU10141"/>
    </source>
</evidence>
<gene>
    <name evidence="10" type="primary">amiC</name>
    <name evidence="10" type="ORF">FF011L_27260</name>
</gene>
<evidence type="ECO:0000256" key="6">
    <source>
        <dbReference type="ARBA" id="ARBA00022840"/>
    </source>
</evidence>
<dbReference type="Gene3D" id="3.30.200.20">
    <property type="entry name" value="Phosphorylase Kinase, domain 1"/>
    <property type="match status" value="1"/>
</dbReference>
<evidence type="ECO:0000313" key="10">
    <source>
        <dbReference type="EMBL" id="QDS93949.1"/>
    </source>
</evidence>
<dbReference type="GO" id="GO:0005524">
    <property type="term" value="F:ATP binding"/>
    <property type="evidence" value="ECO:0007669"/>
    <property type="project" value="UniProtKB-UniRule"/>
</dbReference>
<sequence>MWVQLILCGPDVAVEELSIVSPAAFAQANGGISAKNRFWVFPKQYSKLSLDSLYCVVAHPKSKHRSRSTMVEKDNDSDPFQDGEPSLSQHLSNEFGETMDISGETTANSETPSRANPRAWVGRRLGKYQITELLGVGGMGVVLKGHDVSIERDVAIKVLPGELSANKQSLDRFLEEARSAGKLNHPNTVTIFEIAQEGEDHFLVMEVVSGGSADDHIYKSGAYSTSEATRIVIESCRGLAAAHKSGLVHRDVKPANLLLTEDGTVKVSDFGLAKRTQSESLQLTQEGQVLGTPYYMSPEQWESGDVDARSDIYSLGATYYGLLTGKSPFQESGSVAQVMYAHCHASRPDPSEVNPRVPEACGQIIMKAMATKPEERYQSMEEMEKDLNSLYAALSGVGITLPSQSGSFTKPPSPSTNSASSGSNSHRNLLVPGAIVLLLLGLASVGGYLWLRNGSDAGSGLGSSAAAALGTGGQPDPSLVAIAAPTGEPIKVGILHSLTGTMSDSESPVVDAALLAIEQLNRDGGLLGRPVEAVVADGRSDSETFASEAERLIVEENVCTVFGCWTSASRKTVVPVFEEFDHLLVYPVQYEGVEESPNVIYTGATPNQQIIPAVKWAYAFEGKRKFFLIGSDYVFPRMAHEIIKDQLNELGAEIVGEQFLALGSRDVQAAVDQIIETKPDVILNLINGDSNQAFFSALRKGGITPAAVPTISFSIDEEELRHLDTETMAGDYAAWTYFQSIDSPENAEFISKFHKKFGPQRLVTDPMEATYFGIQLWAAAVRDAGTTETKDIRRSMRNQRMLAPEGNVRIDPTTQHTFKTPRIGQVTKEGQFKIVWTATSPEKPIPYPATRTAEEWRAILHDLYAGWGDHWEAPPEK</sequence>
<dbReference type="AlphaFoldDB" id="A0A517MGE7"/>
<evidence type="ECO:0000256" key="1">
    <source>
        <dbReference type="ARBA" id="ARBA00012513"/>
    </source>
</evidence>
<dbReference type="PANTHER" id="PTHR47628:SF1">
    <property type="entry name" value="ALIPHATIC AMIDASE EXPRESSION-REGULATING PROTEIN"/>
    <property type="match status" value="1"/>
</dbReference>
<dbReference type="FunFam" id="1.10.510.10:FF:000021">
    <property type="entry name" value="Serine/threonine protein kinase"/>
    <property type="match status" value="1"/>
</dbReference>
<evidence type="ECO:0000256" key="8">
    <source>
        <dbReference type="SAM" id="MobiDB-lite"/>
    </source>
</evidence>
<dbReference type="CDD" id="cd14014">
    <property type="entry name" value="STKc_PknB_like"/>
    <property type="match status" value="1"/>
</dbReference>
<keyword evidence="11" id="KW-1185">Reference proteome</keyword>
<keyword evidence="6 7" id="KW-0067">ATP-binding</keyword>
<keyword evidence="4 7" id="KW-0547">Nucleotide-binding</keyword>
<feature type="domain" description="Protein kinase" evidence="9">
    <location>
        <begin position="128"/>
        <end position="391"/>
    </location>
</feature>
<evidence type="ECO:0000256" key="4">
    <source>
        <dbReference type="ARBA" id="ARBA00022741"/>
    </source>
</evidence>
<dbReference type="GO" id="GO:0004674">
    <property type="term" value="F:protein serine/threonine kinase activity"/>
    <property type="evidence" value="ECO:0007669"/>
    <property type="project" value="UniProtKB-KW"/>
</dbReference>
<dbReference type="SUPFAM" id="SSF56112">
    <property type="entry name" value="Protein kinase-like (PK-like)"/>
    <property type="match status" value="1"/>
</dbReference>
<dbReference type="InterPro" id="IPR008271">
    <property type="entry name" value="Ser/Thr_kinase_AS"/>
</dbReference>
<dbReference type="Gene3D" id="1.10.510.10">
    <property type="entry name" value="Transferase(Phosphotransferase) domain 1"/>
    <property type="match status" value="1"/>
</dbReference>
<dbReference type="SMART" id="SM00220">
    <property type="entry name" value="S_TKc"/>
    <property type="match status" value="1"/>
</dbReference>
<evidence type="ECO:0000256" key="2">
    <source>
        <dbReference type="ARBA" id="ARBA00022527"/>
    </source>
</evidence>
<evidence type="ECO:0000313" key="11">
    <source>
        <dbReference type="Proteomes" id="UP000320672"/>
    </source>
</evidence>
<organism evidence="10 11">
    <name type="scientific">Roseimaritima multifibrata</name>
    <dbReference type="NCBI Taxonomy" id="1930274"/>
    <lineage>
        <taxon>Bacteria</taxon>
        <taxon>Pseudomonadati</taxon>
        <taxon>Planctomycetota</taxon>
        <taxon>Planctomycetia</taxon>
        <taxon>Pirellulales</taxon>
        <taxon>Pirellulaceae</taxon>
        <taxon>Roseimaritima</taxon>
    </lineage>
</organism>
<reference evidence="10 11" key="1">
    <citation type="submission" date="2019-02" db="EMBL/GenBank/DDBJ databases">
        <title>Deep-cultivation of Planctomycetes and their phenomic and genomic characterization uncovers novel biology.</title>
        <authorList>
            <person name="Wiegand S."/>
            <person name="Jogler M."/>
            <person name="Boedeker C."/>
            <person name="Pinto D."/>
            <person name="Vollmers J."/>
            <person name="Rivas-Marin E."/>
            <person name="Kohn T."/>
            <person name="Peeters S.H."/>
            <person name="Heuer A."/>
            <person name="Rast P."/>
            <person name="Oberbeckmann S."/>
            <person name="Bunk B."/>
            <person name="Jeske O."/>
            <person name="Meyerdierks A."/>
            <person name="Storesund J.E."/>
            <person name="Kallscheuer N."/>
            <person name="Luecker S."/>
            <person name="Lage O.M."/>
            <person name="Pohl T."/>
            <person name="Merkel B.J."/>
            <person name="Hornburger P."/>
            <person name="Mueller R.-W."/>
            <person name="Bruemmer F."/>
            <person name="Labrenz M."/>
            <person name="Spormann A.M."/>
            <person name="Op den Camp H."/>
            <person name="Overmann J."/>
            <person name="Amann R."/>
            <person name="Jetten M.S.M."/>
            <person name="Mascher T."/>
            <person name="Medema M.H."/>
            <person name="Devos D.P."/>
            <person name="Kaster A.-K."/>
            <person name="Ovreas L."/>
            <person name="Rohde M."/>
            <person name="Galperin M.Y."/>
            <person name="Jogler C."/>
        </authorList>
    </citation>
    <scope>NUCLEOTIDE SEQUENCE [LARGE SCALE GENOMIC DNA]</scope>
    <source>
        <strain evidence="10 11">FF011L</strain>
    </source>
</reference>
<feature type="region of interest" description="Disordered" evidence="8">
    <location>
        <begin position="403"/>
        <end position="424"/>
    </location>
</feature>
<dbReference type="Pfam" id="PF13433">
    <property type="entry name" value="Peripla_BP_5"/>
    <property type="match status" value="1"/>
</dbReference>
<dbReference type="EMBL" id="CP036262">
    <property type="protein sequence ID" value="QDS93949.1"/>
    <property type="molecule type" value="Genomic_DNA"/>
</dbReference>
<accession>A0A517MGE7</accession>
<dbReference type="EC" id="2.7.11.1" evidence="1"/>
<dbReference type="PROSITE" id="PS50011">
    <property type="entry name" value="PROTEIN_KINASE_DOM"/>
    <property type="match status" value="1"/>
</dbReference>
<dbReference type="InterPro" id="IPR000719">
    <property type="entry name" value="Prot_kinase_dom"/>
</dbReference>
<dbReference type="InterPro" id="IPR017777">
    <property type="entry name" value="ABC_urea-bd_UrtA"/>
</dbReference>
<dbReference type="InterPro" id="IPR017441">
    <property type="entry name" value="Protein_kinase_ATP_BS"/>
</dbReference>
<evidence type="ECO:0000256" key="3">
    <source>
        <dbReference type="ARBA" id="ARBA00022679"/>
    </source>
</evidence>
<feature type="region of interest" description="Disordered" evidence="8">
    <location>
        <begin position="65"/>
        <end position="89"/>
    </location>
</feature>
<keyword evidence="5" id="KW-0418">Kinase</keyword>
<dbReference type="PANTHER" id="PTHR47628">
    <property type="match status" value="1"/>
</dbReference>
<name>A0A517MGE7_9BACT</name>
<dbReference type="KEGG" id="rml:FF011L_27260"/>